<keyword evidence="3" id="KW-1185">Reference proteome</keyword>
<evidence type="ECO:0000313" key="4">
    <source>
        <dbReference type="WBParaSite" id="PSU_v2.g7018.t1"/>
    </source>
</evidence>
<comment type="caution">
    <text evidence="2">Lacks conserved residue(s) required for the propagation of feature annotation.</text>
</comment>
<proteinExistence type="predicted"/>
<dbReference type="PROSITE" id="PS01209">
    <property type="entry name" value="LDLRA_1"/>
    <property type="match status" value="1"/>
</dbReference>
<accession>A0A914Z545</accession>
<dbReference type="Proteomes" id="UP000887577">
    <property type="component" value="Unplaced"/>
</dbReference>
<dbReference type="PROSITE" id="PS50068">
    <property type="entry name" value="LDLRA_2"/>
    <property type="match status" value="1"/>
</dbReference>
<dbReference type="AlphaFoldDB" id="A0A914Z545"/>
<dbReference type="InterPro" id="IPR023415">
    <property type="entry name" value="LDLR_class-A_CS"/>
</dbReference>
<evidence type="ECO:0000313" key="3">
    <source>
        <dbReference type="Proteomes" id="UP000887577"/>
    </source>
</evidence>
<keyword evidence="1" id="KW-1015">Disulfide bond</keyword>
<sequence>MLGGNTAGGNKNTTTNHYAYYSSKKPITENVAMVVSPYYQHSSHSCSITFRYRIIGGPGASIIVSTQLIPLHAISSEETTEEEAADWVNPTVRKIIPSTKSEAILTNIGIGEVGYPTRIRIECHSGESKNTNIITECFIDDIRLTQCEEHIWQPNVCSMDSQPKRYLCHKFAEQKCIDFADVCDMHDDCPNREDEDNTIHNCIQNVGDKKN</sequence>
<organism evidence="3 4">
    <name type="scientific">Panagrolaimus superbus</name>
    <dbReference type="NCBI Taxonomy" id="310955"/>
    <lineage>
        <taxon>Eukaryota</taxon>
        <taxon>Metazoa</taxon>
        <taxon>Ecdysozoa</taxon>
        <taxon>Nematoda</taxon>
        <taxon>Chromadorea</taxon>
        <taxon>Rhabditida</taxon>
        <taxon>Tylenchina</taxon>
        <taxon>Panagrolaimomorpha</taxon>
        <taxon>Panagrolaimoidea</taxon>
        <taxon>Panagrolaimidae</taxon>
        <taxon>Panagrolaimus</taxon>
    </lineage>
</organism>
<evidence type="ECO:0000256" key="2">
    <source>
        <dbReference type="PROSITE-ProRule" id="PRU00124"/>
    </source>
</evidence>
<reference evidence="4" key="1">
    <citation type="submission" date="2022-11" db="UniProtKB">
        <authorList>
            <consortium name="WormBaseParasite"/>
        </authorList>
    </citation>
    <scope>IDENTIFICATION</scope>
</reference>
<protein>
    <submittedName>
        <fullName evidence="4">MAM domain-containing protein</fullName>
    </submittedName>
</protein>
<dbReference type="InterPro" id="IPR002172">
    <property type="entry name" value="LDrepeatLR_classA_rpt"/>
</dbReference>
<name>A0A914Z545_9BILA</name>
<dbReference type="CDD" id="cd00112">
    <property type="entry name" value="LDLa"/>
    <property type="match status" value="1"/>
</dbReference>
<dbReference type="WBParaSite" id="PSU_v2.g7018.t1">
    <property type="protein sequence ID" value="PSU_v2.g7018.t1"/>
    <property type="gene ID" value="PSU_v2.g7018"/>
</dbReference>
<evidence type="ECO:0000256" key="1">
    <source>
        <dbReference type="ARBA" id="ARBA00023157"/>
    </source>
</evidence>
<dbReference type="Gene3D" id="2.60.120.200">
    <property type="match status" value="1"/>
</dbReference>